<dbReference type="PANTHER" id="PTHR10192:SF5">
    <property type="entry name" value="GEPHYRIN"/>
    <property type="match status" value="1"/>
</dbReference>
<dbReference type="Gene3D" id="2.40.340.10">
    <property type="entry name" value="MoeA, C-terminal, domain IV"/>
    <property type="match status" value="1"/>
</dbReference>
<sequence length="412" mass="41807">MPDGAHACGCDMQDGLLAPDIALRILLEDAAPVAREAEVPAEAARGRVLSRAVVAPGDLPPFDQSAMDGYGFAAADCAQAAAPRLGRRIAAGDAPGAEVPAGQAVRLLTGAAIPDGIAAVLMEEHAALRAGAVFARRPPRPGQNIRRRAEDVAAGAAVLQPGLRLGARHVALLAALGMGRVHVRDRVRVALLSNGSELDAGRGLRDSNRPMLAALLAGQPAEVEDVGLLPDDPDRIAAALARAAAGADLILSTGGVSGSDADHLPAALAAAGGEVEVLKLAQKPGKPLAHGRLGGARCLFLPGNPVAALVGMLTLGVPLLHRLAGMPPQPPRLLPSVLAEGFARQPGRVEYLPVRIVGETEEGLPMVERTGPAGSARLLPLAAADGLLRIPAMLGTVAAGGRFGMLPLEGLA</sequence>
<evidence type="ECO:0000256" key="5">
    <source>
        <dbReference type="ARBA" id="ARBA00047317"/>
    </source>
</evidence>
<evidence type="ECO:0000313" key="8">
    <source>
        <dbReference type="EMBL" id="PWS35876.1"/>
    </source>
</evidence>
<keyword evidence="6 8" id="KW-0808">Transferase</keyword>
<comment type="pathway">
    <text evidence="2 6">Cofactor biosynthesis; molybdopterin biosynthesis.</text>
</comment>
<dbReference type="InterPro" id="IPR038987">
    <property type="entry name" value="MoeA-like"/>
</dbReference>
<evidence type="ECO:0000259" key="7">
    <source>
        <dbReference type="SMART" id="SM00852"/>
    </source>
</evidence>
<comment type="cofactor">
    <cofactor evidence="6">
        <name>Mg(2+)</name>
        <dbReference type="ChEBI" id="CHEBI:18420"/>
    </cofactor>
</comment>
<dbReference type="EMBL" id="QGNA01000004">
    <property type="protein sequence ID" value="PWS35876.1"/>
    <property type="molecule type" value="Genomic_DNA"/>
</dbReference>
<dbReference type="GO" id="GO:0061599">
    <property type="term" value="F:molybdopterin molybdotransferase activity"/>
    <property type="evidence" value="ECO:0007669"/>
    <property type="project" value="UniProtKB-UniRule"/>
</dbReference>
<keyword evidence="6" id="KW-0460">Magnesium</keyword>
<dbReference type="AlphaFoldDB" id="A0A317FE80"/>
<name>A0A317FE80_9PROT</name>
<dbReference type="InterPro" id="IPR036135">
    <property type="entry name" value="MoeA_linker/N_sf"/>
</dbReference>
<reference evidence="9" key="1">
    <citation type="submission" date="2018-05" db="EMBL/GenBank/DDBJ databases">
        <authorList>
            <person name="Du Z."/>
            <person name="Wang X."/>
        </authorList>
    </citation>
    <scope>NUCLEOTIDE SEQUENCE [LARGE SCALE GENOMIC DNA]</scope>
    <source>
        <strain evidence="9">CQN31</strain>
    </source>
</reference>
<evidence type="ECO:0000256" key="2">
    <source>
        <dbReference type="ARBA" id="ARBA00005046"/>
    </source>
</evidence>
<dbReference type="InterPro" id="IPR036688">
    <property type="entry name" value="MoeA_C_domain_IV_sf"/>
</dbReference>
<dbReference type="Gene3D" id="3.90.105.10">
    <property type="entry name" value="Molybdopterin biosynthesis moea protein, domain 2"/>
    <property type="match status" value="1"/>
</dbReference>
<keyword evidence="6" id="KW-0500">Molybdenum</keyword>
<keyword evidence="4 6" id="KW-0501">Molybdenum cofactor biosynthesis</keyword>
<dbReference type="SMART" id="SM00852">
    <property type="entry name" value="MoCF_biosynth"/>
    <property type="match status" value="1"/>
</dbReference>
<keyword evidence="9" id="KW-1185">Reference proteome</keyword>
<dbReference type="EC" id="2.10.1.1" evidence="6"/>
<dbReference type="PANTHER" id="PTHR10192">
    <property type="entry name" value="MOLYBDOPTERIN BIOSYNTHESIS PROTEIN"/>
    <property type="match status" value="1"/>
</dbReference>
<dbReference type="UniPathway" id="UPA00344"/>
<keyword evidence="6" id="KW-0479">Metal-binding</keyword>
<evidence type="ECO:0000256" key="6">
    <source>
        <dbReference type="RuleBase" id="RU365090"/>
    </source>
</evidence>
<accession>A0A317FE80</accession>
<gene>
    <name evidence="8" type="ORF">DFH01_20115</name>
</gene>
<comment type="function">
    <text evidence="1 6">Catalyzes the insertion of molybdate into adenylated molybdopterin with the concomitant release of AMP.</text>
</comment>
<comment type="similarity">
    <text evidence="3 6">Belongs to the MoeA family.</text>
</comment>
<evidence type="ECO:0000256" key="4">
    <source>
        <dbReference type="ARBA" id="ARBA00023150"/>
    </source>
</evidence>
<dbReference type="SUPFAM" id="SSF53218">
    <property type="entry name" value="Molybdenum cofactor biosynthesis proteins"/>
    <property type="match status" value="1"/>
</dbReference>
<dbReference type="Gene3D" id="3.40.980.10">
    <property type="entry name" value="MoaB/Mog-like domain"/>
    <property type="match status" value="1"/>
</dbReference>
<organism evidence="8 9">
    <name type="scientific">Falsiroseomonas bella</name>
    <dbReference type="NCBI Taxonomy" id="2184016"/>
    <lineage>
        <taxon>Bacteria</taxon>
        <taxon>Pseudomonadati</taxon>
        <taxon>Pseudomonadota</taxon>
        <taxon>Alphaproteobacteria</taxon>
        <taxon>Acetobacterales</taxon>
        <taxon>Roseomonadaceae</taxon>
        <taxon>Falsiroseomonas</taxon>
    </lineage>
</organism>
<dbReference type="Pfam" id="PF00994">
    <property type="entry name" value="MoCF_biosynth"/>
    <property type="match status" value="1"/>
</dbReference>
<evidence type="ECO:0000313" key="9">
    <source>
        <dbReference type="Proteomes" id="UP000245765"/>
    </source>
</evidence>
<dbReference type="Pfam" id="PF03453">
    <property type="entry name" value="MoeA_N"/>
    <property type="match status" value="1"/>
</dbReference>
<dbReference type="OrthoDB" id="9804758at2"/>
<dbReference type="Gene3D" id="2.170.190.11">
    <property type="entry name" value="Molybdopterin biosynthesis moea protein, domain 3"/>
    <property type="match status" value="1"/>
</dbReference>
<dbReference type="CDD" id="cd00887">
    <property type="entry name" value="MoeA"/>
    <property type="match status" value="1"/>
</dbReference>
<dbReference type="GO" id="GO:0006777">
    <property type="term" value="P:Mo-molybdopterin cofactor biosynthetic process"/>
    <property type="evidence" value="ECO:0007669"/>
    <property type="project" value="UniProtKB-UniRule"/>
</dbReference>
<dbReference type="SUPFAM" id="SSF63882">
    <property type="entry name" value="MoeA N-terminal region -like"/>
    <property type="match status" value="1"/>
</dbReference>
<dbReference type="InterPro" id="IPR001453">
    <property type="entry name" value="MoaB/Mog_dom"/>
</dbReference>
<evidence type="ECO:0000256" key="1">
    <source>
        <dbReference type="ARBA" id="ARBA00002901"/>
    </source>
</evidence>
<dbReference type="InterPro" id="IPR036425">
    <property type="entry name" value="MoaB/Mog-like_dom_sf"/>
</dbReference>
<dbReference type="GO" id="GO:0005829">
    <property type="term" value="C:cytosol"/>
    <property type="evidence" value="ECO:0007669"/>
    <property type="project" value="TreeGrafter"/>
</dbReference>
<comment type="catalytic activity">
    <reaction evidence="5">
        <text>adenylyl-molybdopterin + molybdate = Mo-molybdopterin + AMP + H(+)</text>
        <dbReference type="Rhea" id="RHEA:35047"/>
        <dbReference type="ChEBI" id="CHEBI:15378"/>
        <dbReference type="ChEBI" id="CHEBI:36264"/>
        <dbReference type="ChEBI" id="CHEBI:62727"/>
        <dbReference type="ChEBI" id="CHEBI:71302"/>
        <dbReference type="ChEBI" id="CHEBI:456215"/>
        <dbReference type="EC" id="2.10.1.1"/>
    </reaction>
</comment>
<dbReference type="Proteomes" id="UP000245765">
    <property type="component" value="Unassembled WGS sequence"/>
</dbReference>
<dbReference type="SUPFAM" id="SSF63867">
    <property type="entry name" value="MoeA C-terminal domain-like"/>
    <property type="match status" value="1"/>
</dbReference>
<dbReference type="Pfam" id="PF03454">
    <property type="entry name" value="MoeA_C"/>
    <property type="match status" value="1"/>
</dbReference>
<proteinExistence type="inferred from homology"/>
<feature type="domain" description="MoaB/Mog" evidence="7">
    <location>
        <begin position="190"/>
        <end position="322"/>
    </location>
</feature>
<comment type="caution">
    <text evidence="8">The sequence shown here is derived from an EMBL/GenBank/DDBJ whole genome shotgun (WGS) entry which is preliminary data.</text>
</comment>
<dbReference type="GO" id="GO:0046872">
    <property type="term" value="F:metal ion binding"/>
    <property type="evidence" value="ECO:0007669"/>
    <property type="project" value="UniProtKB-UniRule"/>
</dbReference>
<evidence type="ECO:0000256" key="3">
    <source>
        <dbReference type="ARBA" id="ARBA00010763"/>
    </source>
</evidence>
<protein>
    <recommendedName>
        <fullName evidence="6">Molybdopterin molybdenumtransferase</fullName>
        <ecNumber evidence="6">2.10.1.1</ecNumber>
    </recommendedName>
</protein>
<dbReference type="InterPro" id="IPR005110">
    <property type="entry name" value="MoeA_linker/N"/>
</dbReference>
<dbReference type="InterPro" id="IPR005111">
    <property type="entry name" value="MoeA_C_domain_IV"/>
</dbReference>
<dbReference type="RefSeq" id="WP_109872242.1">
    <property type="nucleotide sequence ID" value="NZ_QGNA01000004.1"/>
</dbReference>